<feature type="region of interest" description="Disordered" evidence="6">
    <location>
        <begin position="221"/>
        <end position="257"/>
    </location>
</feature>
<protein>
    <recommendedName>
        <fullName evidence="7">C2H2-type domain-containing protein</fullName>
    </recommendedName>
</protein>
<evidence type="ECO:0000256" key="2">
    <source>
        <dbReference type="ARBA" id="ARBA00022737"/>
    </source>
</evidence>
<dbReference type="EMBL" id="JAABOA010001127">
    <property type="protein sequence ID" value="KAF9582233.1"/>
    <property type="molecule type" value="Genomic_DNA"/>
</dbReference>
<evidence type="ECO:0000313" key="9">
    <source>
        <dbReference type="Proteomes" id="UP000780801"/>
    </source>
</evidence>
<keyword evidence="2" id="KW-0677">Repeat</keyword>
<keyword evidence="9" id="KW-1185">Reference proteome</keyword>
<dbReference type="PROSITE" id="PS50157">
    <property type="entry name" value="ZINC_FINGER_C2H2_2"/>
    <property type="match status" value="4"/>
</dbReference>
<dbReference type="SUPFAM" id="SSF57667">
    <property type="entry name" value="beta-beta-alpha zinc fingers"/>
    <property type="match status" value="3"/>
</dbReference>
<name>A0A9P6KET6_9FUNG</name>
<dbReference type="OrthoDB" id="654211at2759"/>
<feature type="domain" description="C2H2-type" evidence="7">
    <location>
        <begin position="65"/>
        <end position="94"/>
    </location>
</feature>
<feature type="domain" description="C2H2-type" evidence="7">
    <location>
        <begin position="155"/>
        <end position="185"/>
    </location>
</feature>
<dbReference type="PROSITE" id="PS00028">
    <property type="entry name" value="ZINC_FINGER_C2H2_1"/>
    <property type="match status" value="4"/>
</dbReference>
<evidence type="ECO:0000256" key="6">
    <source>
        <dbReference type="SAM" id="MobiDB-lite"/>
    </source>
</evidence>
<evidence type="ECO:0000256" key="3">
    <source>
        <dbReference type="ARBA" id="ARBA00022771"/>
    </source>
</evidence>
<evidence type="ECO:0000256" key="5">
    <source>
        <dbReference type="PROSITE-ProRule" id="PRU00042"/>
    </source>
</evidence>
<keyword evidence="4" id="KW-0862">Zinc</keyword>
<dbReference type="AlphaFoldDB" id="A0A9P6KET6"/>
<dbReference type="InterPro" id="IPR013087">
    <property type="entry name" value="Znf_C2H2_type"/>
</dbReference>
<gene>
    <name evidence="8" type="ORF">BGW38_000471</name>
</gene>
<feature type="domain" description="C2H2-type" evidence="7">
    <location>
        <begin position="125"/>
        <end position="154"/>
    </location>
</feature>
<dbReference type="GO" id="GO:0005667">
    <property type="term" value="C:transcription regulator complex"/>
    <property type="evidence" value="ECO:0007669"/>
    <property type="project" value="TreeGrafter"/>
</dbReference>
<dbReference type="FunFam" id="3.30.160.60:FF:002343">
    <property type="entry name" value="Zinc finger protein 33A"/>
    <property type="match status" value="1"/>
</dbReference>
<feature type="region of interest" description="Disordered" evidence="6">
    <location>
        <begin position="344"/>
        <end position="379"/>
    </location>
</feature>
<dbReference type="Pfam" id="PF00096">
    <property type="entry name" value="zf-C2H2"/>
    <property type="match status" value="4"/>
</dbReference>
<evidence type="ECO:0000313" key="8">
    <source>
        <dbReference type="EMBL" id="KAF9582233.1"/>
    </source>
</evidence>
<dbReference type="SMART" id="SM00355">
    <property type="entry name" value="ZnF_C2H2"/>
    <property type="match status" value="4"/>
</dbReference>
<keyword evidence="1" id="KW-0479">Metal-binding</keyword>
<feature type="compositionally biased region" description="Pro residues" evidence="6">
    <location>
        <begin position="235"/>
        <end position="245"/>
    </location>
</feature>
<evidence type="ECO:0000256" key="4">
    <source>
        <dbReference type="ARBA" id="ARBA00022833"/>
    </source>
</evidence>
<keyword evidence="3 5" id="KW-0863">Zinc-finger</keyword>
<feature type="domain" description="C2H2-type" evidence="7">
    <location>
        <begin position="95"/>
        <end position="124"/>
    </location>
</feature>
<sequence>MSYSLFAQTSGHPPSISHLLTPRASAAEACPRQVYTISAQASTTPKMDILELIHAEGHQPDSRPFRCQWENCGKAFSRRSDLARHGRIHTNERPFVCKEPGCTKSFIQRSALTVHLRTHSGERPHMCEQPDCQKRFSDSSSLARHRRIHTGKRPYKCGIEGCGKSFCRKTTLTKHHRKEHIGRRACSWRSDMMGTPVGPASASMMSGDLTPGCPAPPLQVQIPPYHHPQHHHTLPPSPVHTPPPHDVSSPMSPVSPLSPLSPLTPVTPIHAAAAVAVGHPMSSIDSLAHLHPMLHLETPHLKGHQVMRQGPSPAATAHPHSHPQYPQSPYEQYDHYDQYPTAAQMQHVRQQHQHQLQQQQLHQQQQQLHQQQQQQQQQQFLNHLGSSPAELSGAVEYTRMGHEAIPVTTAAAFYPQYY</sequence>
<dbReference type="FunFam" id="3.30.160.60:FF:000125">
    <property type="entry name" value="Putative zinc finger protein 143"/>
    <property type="match status" value="1"/>
</dbReference>
<dbReference type="GO" id="GO:0000981">
    <property type="term" value="F:DNA-binding transcription factor activity, RNA polymerase II-specific"/>
    <property type="evidence" value="ECO:0007669"/>
    <property type="project" value="UniProtKB-ARBA"/>
</dbReference>
<feature type="compositionally biased region" description="Low complexity" evidence="6">
    <location>
        <begin position="353"/>
        <end position="379"/>
    </location>
</feature>
<dbReference type="PANTHER" id="PTHR14003">
    <property type="entry name" value="TRANSCRIPTIONAL REPRESSOR PROTEIN YY"/>
    <property type="match status" value="1"/>
</dbReference>
<dbReference type="Gene3D" id="3.30.160.60">
    <property type="entry name" value="Classic Zinc Finger"/>
    <property type="match status" value="4"/>
</dbReference>
<evidence type="ECO:0000259" key="7">
    <source>
        <dbReference type="PROSITE" id="PS50157"/>
    </source>
</evidence>
<organism evidence="8 9">
    <name type="scientific">Lunasporangiospora selenospora</name>
    <dbReference type="NCBI Taxonomy" id="979761"/>
    <lineage>
        <taxon>Eukaryota</taxon>
        <taxon>Fungi</taxon>
        <taxon>Fungi incertae sedis</taxon>
        <taxon>Mucoromycota</taxon>
        <taxon>Mortierellomycotina</taxon>
        <taxon>Mortierellomycetes</taxon>
        <taxon>Mortierellales</taxon>
        <taxon>Mortierellaceae</taxon>
        <taxon>Lunasporangiospora</taxon>
    </lineage>
</organism>
<dbReference type="GO" id="GO:0000978">
    <property type="term" value="F:RNA polymerase II cis-regulatory region sequence-specific DNA binding"/>
    <property type="evidence" value="ECO:0007669"/>
    <property type="project" value="TreeGrafter"/>
</dbReference>
<dbReference type="Proteomes" id="UP000780801">
    <property type="component" value="Unassembled WGS sequence"/>
</dbReference>
<dbReference type="GO" id="GO:0008270">
    <property type="term" value="F:zinc ion binding"/>
    <property type="evidence" value="ECO:0007669"/>
    <property type="project" value="UniProtKB-KW"/>
</dbReference>
<feature type="region of interest" description="Disordered" evidence="6">
    <location>
        <begin position="303"/>
        <end position="332"/>
    </location>
</feature>
<dbReference type="GO" id="GO:0000785">
    <property type="term" value="C:chromatin"/>
    <property type="evidence" value="ECO:0007669"/>
    <property type="project" value="TreeGrafter"/>
</dbReference>
<proteinExistence type="predicted"/>
<accession>A0A9P6KET6</accession>
<comment type="caution">
    <text evidence="8">The sequence shown here is derived from an EMBL/GenBank/DDBJ whole genome shotgun (WGS) entry which is preliminary data.</text>
</comment>
<reference evidence="8" key="1">
    <citation type="journal article" date="2020" name="Fungal Divers.">
        <title>Resolving the Mortierellaceae phylogeny through synthesis of multi-gene phylogenetics and phylogenomics.</title>
        <authorList>
            <person name="Vandepol N."/>
            <person name="Liber J."/>
            <person name="Desiro A."/>
            <person name="Na H."/>
            <person name="Kennedy M."/>
            <person name="Barry K."/>
            <person name="Grigoriev I.V."/>
            <person name="Miller A.N."/>
            <person name="O'Donnell K."/>
            <person name="Stajich J.E."/>
            <person name="Bonito G."/>
        </authorList>
    </citation>
    <scope>NUCLEOTIDE SEQUENCE</scope>
    <source>
        <strain evidence="8">KOD1015</strain>
    </source>
</reference>
<dbReference type="FunFam" id="3.30.160.60:FF:000072">
    <property type="entry name" value="zinc finger protein 143 isoform X1"/>
    <property type="match status" value="1"/>
</dbReference>
<feature type="compositionally biased region" description="Low complexity" evidence="6">
    <location>
        <begin position="246"/>
        <end position="257"/>
    </location>
</feature>
<dbReference type="InterPro" id="IPR036236">
    <property type="entry name" value="Znf_C2H2_sf"/>
</dbReference>
<dbReference type="PANTHER" id="PTHR14003:SF19">
    <property type="entry name" value="YY2 TRANSCRIPTION FACTOR"/>
    <property type="match status" value="1"/>
</dbReference>
<dbReference type="GO" id="GO:0031519">
    <property type="term" value="C:PcG protein complex"/>
    <property type="evidence" value="ECO:0007669"/>
    <property type="project" value="TreeGrafter"/>
</dbReference>
<evidence type="ECO:0000256" key="1">
    <source>
        <dbReference type="ARBA" id="ARBA00022723"/>
    </source>
</evidence>